<name>A0AC35EVG3_9BILA</name>
<accession>A0AC35EVG3</accession>
<organism evidence="1 2">
    <name type="scientific">Panagrolaimus sp. PS1159</name>
    <dbReference type="NCBI Taxonomy" id="55785"/>
    <lineage>
        <taxon>Eukaryota</taxon>
        <taxon>Metazoa</taxon>
        <taxon>Ecdysozoa</taxon>
        <taxon>Nematoda</taxon>
        <taxon>Chromadorea</taxon>
        <taxon>Rhabditida</taxon>
        <taxon>Tylenchina</taxon>
        <taxon>Panagrolaimomorpha</taxon>
        <taxon>Panagrolaimoidea</taxon>
        <taxon>Panagrolaimidae</taxon>
        <taxon>Panagrolaimus</taxon>
    </lineage>
</organism>
<reference evidence="2" key="1">
    <citation type="submission" date="2022-11" db="UniProtKB">
        <authorList>
            <consortium name="WormBaseParasite"/>
        </authorList>
    </citation>
    <scope>IDENTIFICATION</scope>
</reference>
<sequence>MLRNKNHKIGCIFRYFHKVSTRFCDQSYVHGATDIPLLNHTVADRFRIALEQGPDKPMVTFKQCGIQKTYQQVFDDARQFAASLIHLKLKKGDRIGIWGPNYYEWVVTKYAAALSGLILVNINPAYKADELKYALQKVGVSAIISPMEYKTSSYYRTLTEVIPKMLQSQAGNGNVKSNNLPELKHVILFKTDKWFRGAWNFNELISSPGSSDFKLLDEYESKIRVDDPFNIQFTSGTTGQPKAATLSHHNVVNNAYFIGLRAGFDKNQEKLVIPVPLSHAFGFVIGLLNAVCHNQTSIFPSPTFNAKSVLEAINDEKPTLLYGTPTMFIDILNEPSLATTDISSIHGGMTGGAPAPSTLCQKMIKKLGMKDYVNTYGSTEVSPLIAMSYPDDKENEKVISVGHVMPHLEMAVVNKRGNFVKRGEKGELIGRGYAVMQGYWNDEEKTKEVIGKDRWYHTGDVASMNPDGSIIISGRYTDMIIRGGENLYPTEIEQYISKHPSVADAQVIGVPDERMGEEVCVWIRRKTGAALTEEELIEFLRDKISHNKIPRYILFKNEHDFPLTPSGKIRKNELRNLSKKELNLESVTPHFNE</sequence>
<dbReference type="WBParaSite" id="PS1159_v2.g11047.t1">
    <property type="protein sequence ID" value="PS1159_v2.g11047.t1"/>
    <property type="gene ID" value="PS1159_v2.g11047"/>
</dbReference>
<dbReference type="Proteomes" id="UP000887580">
    <property type="component" value="Unplaced"/>
</dbReference>
<evidence type="ECO:0000313" key="1">
    <source>
        <dbReference type="Proteomes" id="UP000887580"/>
    </source>
</evidence>
<evidence type="ECO:0000313" key="2">
    <source>
        <dbReference type="WBParaSite" id="PS1159_v2.g11047.t1"/>
    </source>
</evidence>
<proteinExistence type="predicted"/>
<protein>
    <submittedName>
        <fullName evidence="2">Uncharacterized protein</fullName>
    </submittedName>
</protein>